<feature type="transmembrane region" description="Helical" evidence="1">
    <location>
        <begin position="29"/>
        <end position="46"/>
    </location>
</feature>
<dbReference type="AlphaFoldDB" id="A0A9E2NT09"/>
<keyword evidence="1" id="KW-0472">Membrane</keyword>
<dbReference type="Proteomes" id="UP000823844">
    <property type="component" value="Unassembled WGS sequence"/>
</dbReference>
<evidence type="ECO:0000256" key="1">
    <source>
        <dbReference type="SAM" id="Phobius"/>
    </source>
</evidence>
<feature type="transmembrane region" description="Helical" evidence="1">
    <location>
        <begin position="58"/>
        <end position="78"/>
    </location>
</feature>
<dbReference type="EMBL" id="JAHLFT010000010">
    <property type="protein sequence ID" value="MBU3827672.1"/>
    <property type="molecule type" value="Genomic_DNA"/>
</dbReference>
<protein>
    <submittedName>
        <fullName evidence="2">Uncharacterized protein</fullName>
    </submittedName>
</protein>
<accession>A0A9E2NT09</accession>
<evidence type="ECO:0000313" key="2">
    <source>
        <dbReference type="EMBL" id="MBU3827672.1"/>
    </source>
</evidence>
<keyword evidence="1" id="KW-1133">Transmembrane helix</keyword>
<keyword evidence="1" id="KW-0812">Transmembrane</keyword>
<organism evidence="2 3">
    <name type="scientific">Candidatus Lactobacillus pullistercoris</name>
    <dbReference type="NCBI Taxonomy" id="2838636"/>
    <lineage>
        <taxon>Bacteria</taxon>
        <taxon>Bacillati</taxon>
        <taxon>Bacillota</taxon>
        <taxon>Bacilli</taxon>
        <taxon>Lactobacillales</taxon>
        <taxon>Lactobacillaceae</taxon>
        <taxon>Lactobacillus</taxon>
    </lineage>
</organism>
<evidence type="ECO:0000313" key="3">
    <source>
        <dbReference type="Proteomes" id="UP000823844"/>
    </source>
</evidence>
<reference evidence="2" key="2">
    <citation type="submission" date="2021-04" db="EMBL/GenBank/DDBJ databases">
        <authorList>
            <person name="Gilroy R."/>
        </authorList>
    </citation>
    <scope>NUCLEOTIDE SEQUENCE</scope>
    <source>
        <strain evidence="2">F6-686</strain>
    </source>
</reference>
<feature type="transmembrane region" description="Helical" evidence="1">
    <location>
        <begin position="6"/>
        <end position="24"/>
    </location>
</feature>
<name>A0A9E2NT09_9LACO</name>
<reference evidence="2" key="1">
    <citation type="journal article" date="2021" name="PeerJ">
        <title>Extensive microbial diversity within the chicken gut microbiome revealed by metagenomics and culture.</title>
        <authorList>
            <person name="Gilroy R."/>
            <person name="Ravi A."/>
            <person name="Getino M."/>
            <person name="Pursley I."/>
            <person name="Horton D.L."/>
            <person name="Alikhan N.F."/>
            <person name="Baker D."/>
            <person name="Gharbi K."/>
            <person name="Hall N."/>
            <person name="Watson M."/>
            <person name="Adriaenssens E.M."/>
            <person name="Foster-Nyarko E."/>
            <person name="Jarju S."/>
            <person name="Secka A."/>
            <person name="Antonio M."/>
            <person name="Oren A."/>
            <person name="Chaudhuri R.R."/>
            <person name="La Ragione R."/>
            <person name="Hildebrand F."/>
            <person name="Pallen M.J."/>
        </authorList>
    </citation>
    <scope>NUCLEOTIDE SEQUENCE</scope>
    <source>
        <strain evidence="2">F6-686</strain>
    </source>
</reference>
<gene>
    <name evidence="2" type="ORF">H9806_00600</name>
</gene>
<comment type="caution">
    <text evidence="2">The sequence shown here is derived from an EMBL/GenBank/DDBJ whole genome shotgun (WGS) entry which is preliminary data.</text>
</comment>
<proteinExistence type="predicted"/>
<sequence length="106" mass="12011">MSNISVFIFVATAILLIVGLQGAIEAASVLLWFGIFLFILAGALSVRPDQDTGYDYFYGMILYFVIVTVVFVIIFIILKGQIISQVQYVFNIDISQYFNLQNYIQH</sequence>